<dbReference type="EMBL" id="UZAK01049490">
    <property type="protein sequence ID" value="VDP79033.1"/>
    <property type="molecule type" value="Genomic_DNA"/>
</dbReference>
<dbReference type="PANTHER" id="PTHR19981">
    <property type="entry name" value="TALIN"/>
    <property type="match status" value="1"/>
</dbReference>
<dbReference type="GO" id="GO:0098609">
    <property type="term" value="P:cell-cell adhesion"/>
    <property type="evidence" value="ECO:0007669"/>
    <property type="project" value="TreeGrafter"/>
</dbReference>
<reference evidence="4" key="1">
    <citation type="submission" date="2016-06" db="UniProtKB">
        <authorList>
            <consortium name="WormBaseParasite"/>
        </authorList>
    </citation>
    <scope>IDENTIFICATION</scope>
</reference>
<keyword evidence="3" id="KW-1185">Reference proteome</keyword>
<dbReference type="GO" id="GO:0005886">
    <property type="term" value="C:plasma membrane"/>
    <property type="evidence" value="ECO:0007669"/>
    <property type="project" value="TreeGrafter"/>
</dbReference>
<dbReference type="Proteomes" id="UP000279833">
    <property type="component" value="Unassembled WGS sequence"/>
</dbReference>
<protein>
    <submittedName>
        <fullName evidence="2 4">Uncharacterized protein</fullName>
    </submittedName>
</protein>
<dbReference type="WBParaSite" id="SCUD_0002247201-mRNA-1">
    <property type="protein sequence ID" value="SCUD_0002247201-mRNA-1"/>
    <property type="gene ID" value="SCUD_0002247201"/>
</dbReference>
<name>A0A183L555_9TREM</name>
<dbReference type="Gene3D" id="1.20.1420.10">
    <property type="entry name" value="Talin, central domain"/>
    <property type="match status" value="1"/>
</dbReference>
<feature type="region of interest" description="Disordered" evidence="1">
    <location>
        <begin position="79"/>
        <end position="107"/>
    </location>
</feature>
<dbReference type="GO" id="GO:0005737">
    <property type="term" value="C:cytoplasm"/>
    <property type="evidence" value="ECO:0007669"/>
    <property type="project" value="TreeGrafter"/>
</dbReference>
<sequence>MQLRNLINLLETHGPGTQACLQSASTVSGIISDLDTTILFASSGTLHPPVRDDFDAIWTDNEYGHSRLTTDRGHYLALSNNTDGTSIPSRTGSRSEMHNVENFTPLR</sequence>
<evidence type="ECO:0000313" key="3">
    <source>
        <dbReference type="Proteomes" id="UP000279833"/>
    </source>
</evidence>
<dbReference type="GO" id="GO:0030036">
    <property type="term" value="P:actin cytoskeleton organization"/>
    <property type="evidence" value="ECO:0007669"/>
    <property type="project" value="TreeGrafter"/>
</dbReference>
<organism evidence="4">
    <name type="scientific">Schistosoma curassoni</name>
    <dbReference type="NCBI Taxonomy" id="6186"/>
    <lineage>
        <taxon>Eukaryota</taxon>
        <taxon>Metazoa</taxon>
        <taxon>Spiralia</taxon>
        <taxon>Lophotrochozoa</taxon>
        <taxon>Platyhelminthes</taxon>
        <taxon>Trematoda</taxon>
        <taxon>Digenea</taxon>
        <taxon>Strigeidida</taxon>
        <taxon>Schistosomatoidea</taxon>
        <taxon>Schistosomatidae</taxon>
        <taxon>Schistosoma</taxon>
    </lineage>
</organism>
<dbReference type="PANTHER" id="PTHR19981:SF1">
    <property type="entry name" value="RHEA, ISOFORM B"/>
    <property type="match status" value="1"/>
</dbReference>
<dbReference type="GO" id="GO:0005925">
    <property type="term" value="C:focal adhesion"/>
    <property type="evidence" value="ECO:0007669"/>
    <property type="project" value="TreeGrafter"/>
</dbReference>
<gene>
    <name evidence="2" type="ORF">SCUD_LOCUS22469</name>
</gene>
<feature type="compositionally biased region" description="Polar residues" evidence="1">
    <location>
        <begin position="79"/>
        <end position="92"/>
    </location>
</feature>
<evidence type="ECO:0000313" key="4">
    <source>
        <dbReference type="WBParaSite" id="SCUD_0002247201-mRNA-1"/>
    </source>
</evidence>
<evidence type="ECO:0000256" key="1">
    <source>
        <dbReference type="SAM" id="MobiDB-lite"/>
    </source>
</evidence>
<proteinExistence type="predicted"/>
<evidence type="ECO:0000313" key="2">
    <source>
        <dbReference type="EMBL" id="VDP79033.1"/>
    </source>
</evidence>
<accession>A0A183L555</accession>
<dbReference type="AlphaFoldDB" id="A0A183L555"/>
<reference evidence="2 3" key="2">
    <citation type="submission" date="2018-11" db="EMBL/GenBank/DDBJ databases">
        <authorList>
            <consortium name="Pathogen Informatics"/>
        </authorList>
    </citation>
    <scope>NUCLEOTIDE SEQUENCE [LARGE SCALE GENOMIC DNA]</scope>
    <source>
        <strain evidence="2">Dakar</strain>
        <strain evidence="3">Dakar, Senegal</strain>
    </source>
</reference>
<dbReference type="GO" id="GO:0005178">
    <property type="term" value="F:integrin binding"/>
    <property type="evidence" value="ECO:0007669"/>
    <property type="project" value="TreeGrafter"/>
</dbReference>
<dbReference type="STRING" id="6186.A0A183L555"/>